<keyword evidence="1" id="KW-0560">Oxidoreductase</keyword>
<accession>A0A4T0WDU7</accession>
<dbReference type="PANTHER" id="PTHR35870:SF6">
    <property type="entry name" value="MGS207 PROTEIN"/>
    <property type="match status" value="1"/>
</dbReference>
<dbReference type="InterPro" id="IPR025337">
    <property type="entry name" value="Questin_oxidase-like"/>
</dbReference>
<organism evidence="2 3">
    <name type="scientific">Colletotrichum higginsianum</name>
    <dbReference type="NCBI Taxonomy" id="80884"/>
    <lineage>
        <taxon>Eukaryota</taxon>
        <taxon>Fungi</taxon>
        <taxon>Dikarya</taxon>
        <taxon>Ascomycota</taxon>
        <taxon>Pezizomycotina</taxon>
        <taxon>Sordariomycetes</taxon>
        <taxon>Hypocreomycetidae</taxon>
        <taxon>Glomerellales</taxon>
        <taxon>Glomerellaceae</taxon>
        <taxon>Colletotrichum</taxon>
        <taxon>Colletotrichum destructivum species complex</taxon>
    </lineage>
</organism>
<name>A0A4T0WDU7_9PEZI</name>
<sequence>MASTLEPVQVHLLHERDDPSSQKLKELFHRNHTAHAVLHNPRLILHNHLPHALGSSYLLGATDVQLEAIYLSDSRTLTAANADKLHREKITTENWRDFLGNKIYTVAYAQFFDSEVEKRGGDWVSVVEDYLFTGPRPVINGFIGGLGHSFIHLAYAFEFNDKEVATEALSLGCTEYDPTHEFLDSAPPDNSTYKTPQLEQVLRKIRADDRFDGYANEPGFVNILTLLAHHEAQVLEHWNAWVVEDPIKQLGDFAHTAATLFMETCNAEGEYDFYLAHILTVAHALRVLFPHFSLERQVSLMRQYGLYAVLVYLAQLRPETEWKESKASGDEVTPSWDKIYKSALDNKWFVDVHFPKVVRGLKVVEETWGPADGLYQRAAATFVAKFNGWGGFGLGVDAIP</sequence>
<reference evidence="2 3" key="1">
    <citation type="journal article" date="2019" name="Genome Biol. Evol.">
        <title>Genomic Plasticity Mediated by Transposable Elements in the Plant Pathogenic Fungus Colletotrichum higginsianum.</title>
        <authorList>
            <person name="Tsushima A."/>
            <person name="Gan P."/>
            <person name="Kumakura N."/>
            <person name="Narusaka M."/>
            <person name="Takano Y."/>
            <person name="Narusaka Y."/>
            <person name="Shirasu K."/>
        </authorList>
    </citation>
    <scope>NUCLEOTIDE SEQUENCE [LARGE SCALE GENOMIC DNA]</scope>
    <source>
        <strain evidence="2 3">MAFF305635-RFP</strain>
    </source>
</reference>
<dbReference type="Pfam" id="PF14027">
    <property type="entry name" value="Questin_oxidase"/>
    <property type="match status" value="1"/>
</dbReference>
<dbReference type="OrthoDB" id="10265971at2759"/>
<comment type="caution">
    <text evidence="2">The sequence shown here is derived from an EMBL/GenBank/DDBJ whole genome shotgun (WGS) entry which is preliminary data.</text>
</comment>
<evidence type="ECO:0000256" key="1">
    <source>
        <dbReference type="ARBA" id="ARBA00023002"/>
    </source>
</evidence>
<evidence type="ECO:0000313" key="3">
    <source>
        <dbReference type="Proteomes" id="UP000305883"/>
    </source>
</evidence>
<dbReference type="GO" id="GO:0016491">
    <property type="term" value="F:oxidoreductase activity"/>
    <property type="evidence" value="ECO:0007669"/>
    <property type="project" value="UniProtKB-KW"/>
</dbReference>
<protein>
    <submittedName>
        <fullName evidence="2">Oxidoreductase AflY</fullName>
    </submittedName>
</protein>
<gene>
    <name evidence="2" type="ORF">CH35J_002026</name>
</gene>
<dbReference type="AlphaFoldDB" id="A0A4T0WDU7"/>
<dbReference type="EMBL" id="MWPZ01000002">
    <property type="protein sequence ID" value="TID04257.1"/>
    <property type="molecule type" value="Genomic_DNA"/>
</dbReference>
<proteinExistence type="predicted"/>
<dbReference type="PANTHER" id="PTHR35870">
    <property type="entry name" value="PROTEIN, PUTATIVE (AFU_ORTHOLOGUE AFUA_5G03330)-RELATED"/>
    <property type="match status" value="1"/>
</dbReference>
<evidence type="ECO:0000313" key="2">
    <source>
        <dbReference type="EMBL" id="TID04257.1"/>
    </source>
</evidence>
<dbReference type="Proteomes" id="UP000305883">
    <property type="component" value="Unassembled WGS sequence"/>
</dbReference>